<organism evidence="1 2">
    <name type="scientific">Araneus ventricosus</name>
    <name type="common">Orbweaver spider</name>
    <name type="synonym">Epeira ventricosa</name>
    <dbReference type="NCBI Taxonomy" id="182803"/>
    <lineage>
        <taxon>Eukaryota</taxon>
        <taxon>Metazoa</taxon>
        <taxon>Ecdysozoa</taxon>
        <taxon>Arthropoda</taxon>
        <taxon>Chelicerata</taxon>
        <taxon>Arachnida</taxon>
        <taxon>Araneae</taxon>
        <taxon>Araneomorphae</taxon>
        <taxon>Entelegynae</taxon>
        <taxon>Araneoidea</taxon>
        <taxon>Araneidae</taxon>
        <taxon>Araneus</taxon>
    </lineage>
</organism>
<gene>
    <name evidence="1" type="ORF">AVEN_222980_1</name>
</gene>
<name>A0A4Y2K7Z5_ARAVE</name>
<proteinExistence type="predicted"/>
<reference evidence="1 2" key="1">
    <citation type="journal article" date="2019" name="Sci. Rep.">
        <title>Orb-weaving spider Araneus ventricosus genome elucidates the spidroin gene catalogue.</title>
        <authorList>
            <person name="Kono N."/>
            <person name="Nakamura H."/>
            <person name="Ohtoshi R."/>
            <person name="Moran D.A.P."/>
            <person name="Shinohara A."/>
            <person name="Yoshida Y."/>
            <person name="Fujiwara M."/>
            <person name="Mori M."/>
            <person name="Tomita M."/>
            <person name="Arakawa K."/>
        </authorList>
    </citation>
    <scope>NUCLEOTIDE SEQUENCE [LARGE SCALE GENOMIC DNA]</scope>
</reference>
<protein>
    <submittedName>
        <fullName evidence="1">Uncharacterized protein</fullName>
    </submittedName>
</protein>
<evidence type="ECO:0000313" key="1">
    <source>
        <dbReference type="EMBL" id="GBM98334.1"/>
    </source>
</evidence>
<dbReference type="EMBL" id="BGPR01004314">
    <property type="protein sequence ID" value="GBM98334.1"/>
    <property type="molecule type" value="Genomic_DNA"/>
</dbReference>
<dbReference type="AlphaFoldDB" id="A0A4Y2K7Z5"/>
<accession>A0A4Y2K7Z5</accession>
<evidence type="ECO:0000313" key="2">
    <source>
        <dbReference type="Proteomes" id="UP000499080"/>
    </source>
</evidence>
<comment type="caution">
    <text evidence="1">The sequence shown here is derived from an EMBL/GenBank/DDBJ whole genome shotgun (WGS) entry which is preliminary data.</text>
</comment>
<dbReference type="Proteomes" id="UP000499080">
    <property type="component" value="Unassembled WGS sequence"/>
</dbReference>
<sequence length="104" mass="11567">MQEEHQKGQRSGIFSVGSHLREKDPDVSSYGFIFVILEIRDYFDSDTALFFPCQGFPGVGSPSVWTIGDIGEDSGSCEMVNWFDKADGELVFSRSVLCYKAIKG</sequence>
<keyword evidence="2" id="KW-1185">Reference proteome</keyword>